<dbReference type="AlphaFoldDB" id="A0A812PU70"/>
<sequence>MASRPRSPEAECHDGGLRAGRGRPLHFPQVGMTAGNEVLNPSTLPPGVVMNAQVPVFAIQGPQEQWLREVDEGPGPEYFVSGGVSERSAFAFLPLEAGTHRPRPGGELLGEDAFYGIYYMERSGGQGTWTYWMQGDYPVYMIDRQLCRASDECYPPLQVQVEFDQCKVVNVDFSCEEEAILARCSGMDGETLAEVTLEHTETLRGLHKKVLRELYTRRPDTPARIRLTLLNARTGQLLSPPPPRSEPDRKLLDLL</sequence>
<keyword evidence="3" id="KW-1185">Reference proteome</keyword>
<evidence type="ECO:0000313" key="2">
    <source>
        <dbReference type="EMBL" id="CAE7361025.1"/>
    </source>
</evidence>
<organism evidence="2 3">
    <name type="scientific">Symbiodinium natans</name>
    <dbReference type="NCBI Taxonomy" id="878477"/>
    <lineage>
        <taxon>Eukaryota</taxon>
        <taxon>Sar</taxon>
        <taxon>Alveolata</taxon>
        <taxon>Dinophyceae</taxon>
        <taxon>Suessiales</taxon>
        <taxon>Symbiodiniaceae</taxon>
        <taxon>Symbiodinium</taxon>
    </lineage>
</organism>
<comment type="caution">
    <text evidence="2">The sequence shown here is derived from an EMBL/GenBank/DDBJ whole genome shotgun (WGS) entry which is preliminary data.</text>
</comment>
<feature type="region of interest" description="Disordered" evidence="1">
    <location>
        <begin position="1"/>
        <end position="23"/>
    </location>
</feature>
<name>A0A812PU70_9DINO</name>
<dbReference type="OrthoDB" id="445971at2759"/>
<dbReference type="EMBL" id="CAJNDS010002178">
    <property type="protein sequence ID" value="CAE7361025.1"/>
    <property type="molecule type" value="Genomic_DNA"/>
</dbReference>
<accession>A0A812PU70</accession>
<feature type="compositionally biased region" description="Basic and acidic residues" evidence="1">
    <location>
        <begin position="1"/>
        <end position="16"/>
    </location>
</feature>
<protein>
    <submittedName>
        <fullName evidence="2">Uncharacterized protein</fullName>
    </submittedName>
</protein>
<dbReference type="Proteomes" id="UP000604046">
    <property type="component" value="Unassembled WGS sequence"/>
</dbReference>
<evidence type="ECO:0000313" key="3">
    <source>
        <dbReference type="Proteomes" id="UP000604046"/>
    </source>
</evidence>
<gene>
    <name evidence="2" type="ORF">SNAT2548_LOCUS19407</name>
</gene>
<proteinExistence type="predicted"/>
<evidence type="ECO:0000256" key="1">
    <source>
        <dbReference type="SAM" id="MobiDB-lite"/>
    </source>
</evidence>
<reference evidence="2" key="1">
    <citation type="submission" date="2021-02" db="EMBL/GenBank/DDBJ databases">
        <authorList>
            <person name="Dougan E. K."/>
            <person name="Rhodes N."/>
            <person name="Thang M."/>
            <person name="Chan C."/>
        </authorList>
    </citation>
    <scope>NUCLEOTIDE SEQUENCE</scope>
</reference>